<evidence type="ECO:0000313" key="2">
    <source>
        <dbReference type="EMBL" id="MFC5299006.1"/>
    </source>
</evidence>
<evidence type="ECO:0000259" key="1">
    <source>
        <dbReference type="PROSITE" id="PS51459"/>
    </source>
</evidence>
<dbReference type="PANTHER" id="PTHR13504:SF38">
    <property type="entry name" value="FIDO DOMAIN-CONTAINING PROTEIN"/>
    <property type="match status" value="1"/>
</dbReference>
<reference evidence="3" key="1">
    <citation type="journal article" date="2019" name="Int. J. Syst. Evol. Microbiol.">
        <title>The Global Catalogue of Microorganisms (GCM) 10K type strain sequencing project: providing services to taxonomists for standard genome sequencing and annotation.</title>
        <authorList>
            <consortium name="The Broad Institute Genomics Platform"/>
            <consortium name="The Broad Institute Genome Sequencing Center for Infectious Disease"/>
            <person name="Wu L."/>
            <person name="Ma J."/>
        </authorList>
    </citation>
    <scope>NUCLEOTIDE SEQUENCE [LARGE SCALE GENOMIC DNA]</scope>
    <source>
        <strain evidence="3">CGMCC 1.16455</strain>
    </source>
</reference>
<evidence type="ECO:0000313" key="3">
    <source>
        <dbReference type="Proteomes" id="UP001595937"/>
    </source>
</evidence>
<proteinExistence type="predicted"/>
<dbReference type="PANTHER" id="PTHR13504">
    <property type="entry name" value="FIDO DOMAIN-CONTAINING PROTEIN DDB_G0283145"/>
    <property type="match status" value="1"/>
</dbReference>
<gene>
    <name evidence="2" type="ORF">ACFPK8_15950</name>
</gene>
<sequence length="416" mass="44010">MPTHPAPLPVPATTRRAGTWVVPDDGLVSRSARSRGTGPYESTVPAVLSRPAGAADHDLDHLLDLALPGDLAADVADGERALTTFGLHAAARLGADNPALGPMSSILLRTESASSSQIEDLTVGARQLALAELEQSRSANARAVVANVRTMEAALRLASDLDLQAVLSVQAELLAPDPTAGRLRERLVWVGRSGHSPLGAVQIAPEAELVPAAMADLLTFIARDDLPVLLHAAIAHAQFETIHPFTDGNGRTGRALVHAMLTGKGLLTGTTAPVSAGLLTDLLGYTEALTAYREGNARPVVEQFAQAARYAAVTGTQLVDDLAAQLERDRERLAGVRRHALAWRVLPLLVGQPIVNAAHLQRNLGVTAMTAQRALAQLTETGVLTEATGRSRNRVWQHTEILGVLDEYAAQVRRQG</sequence>
<protein>
    <submittedName>
        <fullName evidence="2">Fic family protein</fullName>
    </submittedName>
</protein>
<comment type="caution">
    <text evidence="2">The sequence shown here is derived from an EMBL/GenBank/DDBJ whole genome shotgun (WGS) entry which is preliminary data.</text>
</comment>
<dbReference type="InterPro" id="IPR036597">
    <property type="entry name" value="Fido-like_dom_sf"/>
</dbReference>
<dbReference type="RefSeq" id="WP_343923999.1">
    <property type="nucleotide sequence ID" value="NZ_BAAAIR010000037.1"/>
</dbReference>
<dbReference type="Pfam" id="PF02661">
    <property type="entry name" value="Fic"/>
    <property type="match status" value="1"/>
</dbReference>
<dbReference type="SUPFAM" id="SSF140931">
    <property type="entry name" value="Fic-like"/>
    <property type="match status" value="1"/>
</dbReference>
<feature type="domain" description="Fido" evidence="1">
    <location>
        <begin position="161"/>
        <end position="306"/>
    </location>
</feature>
<dbReference type="InterPro" id="IPR003812">
    <property type="entry name" value="Fido"/>
</dbReference>
<organism evidence="2 3">
    <name type="scientific">Brachybacterium tyrofermentans</name>
    <dbReference type="NCBI Taxonomy" id="47848"/>
    <lineage>
        <taxon>Bacteria</taxon>
        <taxon>Bacillati</taxon>
        <taxon>Actinomycetota</taxon>
        <taxon>Actinomycetes</taxon>
        <taxon>Micrococcales</taxon>
        <taxon>Dermabacteraceae</taxon>
        <taxon>Brachybacterium</taxon>
    </lineage>
</organism>
<dbReference type="EMBL" id="JBHSLN010000085">
    <property type="protein sequence ID" value="MFC5299006.1"/>
    <property type="molecule type" value="Genomic_DNA"/>
</dbReference>
<dbReference type="PROSITE" id="PS51459">
    <property type="entry name" value="FIDO"/>
    <property type="match status" value="1"/>
</dbReference>
<keyword evidence="3" id="KW-1185">Reference proteome</keyword>
<dbReference type="InterPro" id="IPR040198">
    <property type="entry name" value="Fido_containing"/>
</dbReference>
<dbReference type="GeneID" id="303297363"/>
<name>A0ABW0FJ54_9MICO</name>
<accession>A0ABW0FJ54</accession>
<dbReference type="Gene3D" id="1.10.3290.10">
    <property type="entry name" value="Fido-like domain"/>
    <property type="match status" value="1"/>
</dbReference>
<dbReference type="Proteomes" id="UP001595937">
    <property type="component" value="Unassembled WGS sequence"/>
</dbReference>